<gene>
    <name evidence="3" type="ORF">CVT24_010236</name>
</gene>
<evidence type="ECO:0000256" key="1">
    <source>
        <dbReference type="SAM" id="MobiDB-lite"/>
    </source>
</evidence>
<name>A0A409WMK0_9AGAR</name>
<comment type="caution">
    <text evidence="3">The sequence shown here is derived from an EMBL/GenBank/DDBJ whole genome shotgun (WGS) entry which is preliminary data.</text>
</comment>
<feature type="compositionally biased region" description="Low complexity" evidence="1">
    <location>
        <begin position="127"/>
        <end position="150"/>
    </location>
</feature>
<dbReference type="InParanoid" id="A0A409WMK0"/>
<dbReference type="InterPro" id="IPR041232">
    <property type="entry name" value="NPL"/>
</dbReference>
<dbReference type="AlphaFoldDB" id="A0A409WMK0"/>
<organism evidence="3 4">
    <name type="scientific">Panaeolus cyanescens</name>
    <dbReference type="NCBI Taxonomy" id="181874"/>
    <lineage>
        <taxon>Eukaryota</taxon>
        <taxon>Fungi</taxon>
        <taxon>Dikarya</taxon>
        <taxon>Basidiomycota</taxon>
        <taxon>Agaricomycotina</taxon>
        <taxon>Agaricomycetes</taxon>
        <taxon>Agaricomycetidae</taxon>
        <taxon>Agaricales</taxon>
        <taxon>Agaricineae</taxon>
        <taxon>Galeropsidaceae</taxon>
        <taxon>Panaeolus</taxon>
    </lineage>
</organism>
<feature type="domain" description="Nucleoplasmin-like" evidence="2">
    <location>
        <begin position="10"/>
        <end position="99"/>
    </location>
</feature>
<sequence>MTIIFYRLQRIKSGEAFSLDNQPFDLHLCNACLSNPVRKDDSRTSLTLRFSETSKPDGVLATFFKNRTENAKLDCMLKAGGKYELTIQGDNDVDLFGYYDEPEVKKPEPRPVASTARTSRAKRALNTEASTSTATLETPAPAAVPATRGPGRPPKRKVEDTADKKGTVDEGETRRKFIKLGE</sequence>
<reference evidence="3 4" key="1">
    <citation type="journal article" date="2018" name="Evol. Lett.">
        <title>Horizontal gene cluster transfer increased hallucinogenic mushroom diversity.</title>
        <authorList>
            <person name="Reynolds H.T."/>
            <person name="Vijayakumar V."/>
            <person name="Gluck-Thaler E."/>
            <person name="Korotkin H.B."/>
            <person name="Matheny P.B."/>
            <person name="Slot J.C."/>
        </authorList>
    </citation>
    <scope>NUCLEOTIDE SEQUENCE [LARGE SCALE GENOMIC DNA]</scope>
    <source>
        <strain evidence="3 4">2629</strain>
    </source>
</reference>
<dbReference type="EMBL" id="NHTK01005404">
    <property type="protein sequence ID" value="PPQ79719.1"/>
    <property type="molecule type" value="Genomic_DNA"/>
</dbReference>
<accession>A0A409WMK0</accession>
<feature type="compositionally biased region" description="Basic and acidic residues" evidence="1">
    <location>
        <begin position="156"/>
        <end position="182"/>
    </location>
</feature>
<protein>
    <recommendedName>
        <fullName evidence="2">Nucleoplasmin-like domain-containing protein</fullName>
    </recommendedName>
</protein>
<dbReference type="Pfam" id="PF17800">
    <property type="entry name" value="NPL"/>
    <property type="match status" value="1"/>
</dbReference>
<proteinExistence type="predicted"/>
<feature type="region of interest" description="Disordered" evidence="1">
    <location>
        <begin position="102"/>
        <end position="182"/>
    </location>
</feature>
<evidence type="ECO:0000313" key="3">
    <source>
        <dbReference type="EMBL" id="PPQ79719.1"/>
    </source>
</evidence>
<dbReference type="Gene3D" id="2.60.120.340">
    <property type="entry name" value="Nucleoplasmin core domain"/>
    <property type="match status" value="1"/>
</dbReference>
<evidence type="ECO:0000313" key="4">
    <source>
        <dbReference type="Proteomes" id="UP000284842"/>
    </source>
</evidence>
<dbReference type="Proteomes" id="UP000284842">
    <property type="component" value="Unassembled WGS sequence"/>
</dbReference>
<keyword evidence="4" id="KW-1185">Reference proteome</keyword>
<evidence type="ECO:0000259" key="2">
    <source>
        <dbReference type="Pfam" id="PF17800"/>
    </source>
</evidence>